<evidence type="ECO:0000256" key="4">
    <source>
        <dbReference type="ARBA" id="ARBA00013089"/>
    </source>
</evidence>
<dbReference type="PANTHER" id="PTHR30511">
    <property type="entry name" value="ALANINE RACEMASE"/>
    <property type="match status" value="1"/>
</dbReference>
<proteinExistence type="inferred from homology"/>
<dbReference type="EC" id="5.1.1.1" evidence="4 8"/>
<comment type="similarity">
    <text evidence="3 8">Belongs to the alanine racemase family.</text>
</comment>
<dbReference type="GO" id="GO:0005829">
    <property type="term" value="C:cytosol"/>
    <property type="evidence" value="ECO:0007669"/>
    <property type="project" value="TreeGrafter"/>
</dbReference>
<gene>
    <name evidence="12" type="ORF">BECKFW1821C_GA0114237_102830</name>
</gene>
<dbReference type="GO" id="GO:0008784">
    <property type="term" value="F:alanine racemase activity"/>
    <property type="evidence" value="ECO:0007669"/>
    <property type="project" value="UniProtKB-UniRule"/>
</dbReference>
<feature type="active site" description="Proton acceptor; specific for D-alanine" evidence="8">
    <location>
        <position position="33"/>
    </location>
</feature>
<evidence type="ECO:0000256" key="8">
    <source>
        <dbReference type="HAMAP-Rule" id="MF_01201"/>
    </source>
</evidence>
<dbReference type="SMART" id="SM01005">
    <property type="entry name" value="Ala_racemase_C"/>
    <property type="match status" value="1"/>
</dbReference>
<dbReference type="InterPro" id="IPR029066">
    <property type="entry name" value="PLP-binding_barrel"/>
</dbReference>
<comment type="cofactor">
    <cofactor evidence="2 8 9">
        <name>pyridoxal 5'-phosphate</name>
        <dbReference type="ChEBI" id="CHEBI:597326"/>
    </cofactor>
</comment>
<evidence type="ECO:0000256" key="5">
    <source>
        <dbReference type="ARBA" id="ARBA00022898"/>
    </source>
</evidence>
<evidence type="ECO:0000256" key="10">
    <source>
        <dbReference type="PIRSR" id="PIRSR600821-52"/>
    </source>
</evidence>
<dbReference type="GO" id="GO:0030170">
    <property type="term" value="F:pyridoxal phosphate binding"/>
    <property type="evidence" value="ECO:0007669"/>
    <property type="project" value="UniProtKB-UniRule"/>
</dbReference>
<dbReference type="NCBIfam" id="TIGR00492">
    <property type="entry name" value="alr"/>
    <property type="match status" value="1"/>
</dbReference>
<reference evidence="12" key="1">
    <citation type="submission" date="2019-02" db="EMBL/GenBank/DDBJ databases">
        <authorList>
            <person name="Gruber-Vodicka R. H."/>
            <person name="Seah K. B. B."/>
        </authorList>
    </citation>
    <scope>NUCLEOTIDE SEQUENCE</scope>
    <source>
        <strain evidence="12">BECK_BZ131</strain>
    </source>
</reference>
<keyword evidence="5 8" id="KW-0663">Pyridoxal phosphate</keyword>
<dbReference type="CDD" id="cd06827">
    <property type="entry name" value="PLPDE_III_AR_proteobact"/>
    <property type="match status" value="1"/>
</dbReference>
<dbReference type="InterPro" id="IPR009006">
    <property type="entry name" value="Ala_racemase/Decarboxylase_C"/>
</dbReference>
<dbReference type="Pfam" id="PF00842">
    <property type="entry name" value="Ala_racemase_C"/>
    <property type="match status" value="1"/>
</dbReference>
<evidence type="ECO:0000256" key="7">
    <source>
        <dbReference type="ARBA" id="ARBA00037912"/>
    </source>
</evidence>
<evidence type="ECO:0000256" key="6">
    <source>
        <dbReference type="ARBA" id="ARBA00023235"/>
    </source>
</evidence>
<evidence type="ECO:0000256" key="2">
    <source>
        <dbReference type="ARBA" id="ARBA00001933"/>
    </source>
</evidence>
<evidence type="ECO:0000256" key="1">
    <source>
        <dbReference type="ARBA" id="ARBA00000316"/>
    </source>
</evidence>
<dbReference type="SUPFAM" id="SSF50621">
    <property type="entry name" value="Alanine racemase C-terminal domain-like"/>
    <property type="match status" value="1"/>
</dbReference>
<dbReference type="AlphaFoldDB" id="A0A450TSX9"/>
<dbReference type="EMBL" id="CAADFE010000028">
    <property type="protein sequence ID" value="VFJ71720.1"/>
    <property type="molecule type" value="Genomic_DNA"/>
</dbReference>
<dbReference type="InterPro" id="IPR001608">
    <property type="entry name" value="Ala_racemase_N"/>
</dbReference>
<feature type="modified residue" description="N6-(pyridoxal phosphate)lysine" evidence="8 9">
    <location>
        <position position="33"/>
    </location>
</feature>
<evidence type="ECO:0000313" key="12">
    <source>
        <dbReference type="EMBL" id="VFJ71720.1"/>
    </source>
</evidence>
<dbReference type="FunFam" id="2.40.37.10:FF:000002">
    <property type="entry name" value="Alanine racemase"/>
    <property type="match status" value="1"/>
</dbReference>
<keyword evidence="6 8" id="KW-0413">Isomerase</keyword>
<protein>
    <recommendedName>
        <fullName evidence="4 8">Alanine racemase</fullName>
        <ecNumber evidence="4 8">5.1.1.1</ecNumber>
    </recommendedName>
</protein>
<evidence type="ECO:0000259" key="11">
    <source>
        <dbReference type="SMART" id="SM01005"/>
    </source>
</evidence>
<feature type="binding site" evidence="8 10">
    <location>
        <position position="128"/>
    </location>
    <ligand>
        <name>substrate</name>
    </ligand>
</feature>
<dbReference type="FunFam" id="3.20.20.10:FF:000002">
    <property type="entry name" value="Alanine racemase"/>
    <property type="match status" value="1"/>
</dbReference>
<dbReference type="UniPathway" id="UPA00042">
    <property type="reaction ID" value="UER00497"/>
</dbReference>
<feature type="domain" description="Alanine racemase C-terminal" evidence="11">
    <location>
        <begin position="233"/>
        <end position="357"/>
    </location>
</feature>
<evidence type="ECO:0000256" key="9">
    <source>
        <dbReference type="PIRSR" id="PIRSR600821-50"/>
    </source>
</evidence>
<sequence>MRAIAHIDLAALRHNLGRVRTLSPGTKVLAVIKAGGYGHGIVRVAKALSDADGFAVTNLEEAITLREAEIDGRILALEGFSSARELTLFRRYRVDTVVHHESQVEILDEVGTGPGVCVWLKVDTGMHRLGIAPARLDGTRRRLERCANVVDPLFLMSHLANADDWQDNHAKRQIHHFLSVASDFDGEISIANSAGILTWPESRVGWVRPGIMLYGISPFSMGITAKKLDLWPAMTLSTRLIAINRIPRGETIGYGGTWTCPEDMPVGVAAMGYGDGYPRHAPSGCPVLLNGERVPLIGRVSMDMITLDLRTQPHARIGDPVVAWGWGLPIEEIAELSGTIGYELVCQVTKRVELVTREP</sequence>
<dbReference type="GO" id="GO:0030632">
    <property type="term" value="P:D-alanine biosynthetic process"/>
    <property type="evidence" value="ECO:0007669"/>
    <property type="project" value="UniProtKB-UniRule"/>
</dbReference>
<dbReference type="SUPFAM" id="SSF51419">
    <property type="entry name" value="PLP-binding barrel"/>
    <property type="match status" value="1"/>
</dbReference>
<dbReference type="Gene3D" id="2.40.37.10">
    <property type="entry name" value="Lyase, Ornithine Decarboxylase, Chain A, domain 1"/>
    <property type="match status" value="1"/>
</dbReference>
<dbReference type="InterPro" id="IPR000821">
    <property type="entry name" value="Ala_racemase"/>
</dbReference>
<comment type="catalytic activity">
    <reaction evidence="1 8">
        <text>L-alanine = D-alanine</text>
        <dbReference type="Rhea" id="RHEA:20249"/>
        <dbReference type="ChEBI" id="CHEBI:57416"/>
        <dbReference type="ChEBI" id="CHEBI:57972"/>
        <dbReference type="EC" id="5.1.1.1"/>
    </reaction>
</comment>
<dbReference type="Gene3D" id="3.20.20.10">
    <property type="entry name" value="Alanine racemase"/>
    <property type="match status" value="1"/>
</dbReference>
<dbReference type="PRINTS" id="PR00992">
    <property type="entry name" value="ALARACEMASE"/>
</dbReference>
<evidence type="ECO:0000256" key="3">
    <source>
        <dbReference type="ARBA" id="ARBA00007880"/>
    </source>
</evidence>
<dbReference type="PANTHER" id="PTHR30511:SF4">
    <property type="entry name" value="ALANINE RACEMASE, BIOSYNTHETIC"/>
    <property type="match status" value="1"/>
</dbReference>
<accession>A0A450TSX9</accession>
<dbReference type="Pfam" id="PF01168">
    <property type="entry name" value="Ala_racemase_N"/>
    <property type="match status" value="1"/>
</dbReference>
<feature type="binding site" evidence="8 10">
    <location>
        <position position="302"/>
    </location>
    <ligand>
        <name>substrate</name>
    </ligand>
</feature>
<dbReference type="InterPro" id="IPR011079">
    <property type="entry name" value="Ala_racemase_C"/>
</dbReference>
<comment type="pathway">
    <text evidence="7 8">Amino-acid biosynthesis; D-alanine biosynthesis; D-alanine from L-alanine: step 1/1.</text>
</comment>
<dbReference type="HAMAP" id="MF_01201">
    <property type="entry name" value="Ala_racemase"/>
    <property type="match status" value="1"/>
</dbReference>
<comment type="function">
    <text evidence="8">Catalyzes the interconversion of L-alanine and D-alanine. May also act on other amino acids.</text>
</comment>
<feature type="active site" description="Proton acceptor; specific for L-alanine" evidence="8">
    <location>
        <position position="254"/>
    </location>
</feature>
<name>A0A450TSX9_9GAMM</name>
<organism evidence="12">
    <name type="scientific">Candidatus Kentrum sp. FW</name>
    <dbReference type="NCBI Taxonomy" id="2126338"/>
    <lineage>
        <taxon>Bacteria</taxon>
        <taxon>Pseudomonadati</taxon>
        <taxon>Pseudomonadota</taxon>
        <taxon>Gammaproteobacteria</taxon>
        <taxon>Candidatus Kentrum</taxon>
    </lineage>
</organism>